<evidence type="ECO:0000259" key="5">
    <source>
        <dbReference type="Pfam" id="PF00251"/>
    </source>
</evidence>
<sequence length="620" mass="68277">MPLSTLALGLSLLSACAQPPASAPDVVIGEFEAAAHAPWEASGTAFGSGPALGAKAADLEIAGVRGDGVASSEFAGDGPVGTLTSPPFQVERRFIAFVIGGGSFERDTCLDLVVDGKVVRSATGANSDLLRPCSWDVTPFLGREARVRVVDRASGDWGHVNVDHVVQTDRPERPPVVAQPLYRENHRPRFHFTARQWTVDRLNPGMREEGWLNDLNGLVYYDGEYHLFAQRWNKCWIHAVSRDLVRWTELEPAFWEEALDVGVQSGTCVVDYANSSGLSPDPATPPMVAFWTRNDNRSHGIAFSLDHGRTWKYGPRNPVLVKPERDPMVFRHKPTQKWVMIMYGEDKYHVLTSDNLLDWKDEKRPIANSFECPDFFELAVAGDPATRKWALIRGDGRYSLGSFDGSEFREETAQFESDGGPNFYATQTWGNVETGDGRRIQAAWMRGGAYPDMPFNQQVTFPRELTLRPTPAGLRLFREPVREIATLHRDERKFEARILQAGERLALDEPGDALHIKMDVAVPEGATLTLRIRGVPLVLGRRSIACKSGPQAVAGDLEAVEVLIDRTSIEAFANHGEASTSTCFLPAGDEVAFEAAGGPATIRALSVFRLEGIWDGRAAK</sequence>
<dbReference type="Gene3D" id="2.115.10.20">
    <property type="entry name" value="Glycosyl hydrolase domain, family 43"/>
    <property type="match status" value="1"/>
</dbReference>
<evidence type="ECO:0000256" key="4">
    <source>
        <dbReference type="SAM" id="SignalP"/>
    </source>
</evidence>
<dbReference type="Proteomes" id="UP001216907">
    <property type="component" value="Unassembled WGS sequence"/>
</dbReference>
<comment type="similarity">
    <text evidence="1">Belongs to the glycosyl hydrolase 32 family.</text>
</comment>
<dbReference type="Pfam" id="PF00251">
    <property type="entry name" value="Glyco_hydro_32N"/>
    <property type="match status" value="1"/>
</dbReference>
<dbReference type="InterPro" id="IPR013148">
    <property type="entry name" value="Glyco_hydro_32_N"/>
</dbReference>
<keyword evidence="2 6" id="KW-0378">Hydrolase</keyword>
<dbReference type="PANTHER" id="PTHR42800:SF1">
    <property type="entry name" value="EXOINULINASE INUD (AFU_ORTHOLOGUE AFUA_5G00480)"/>
    <property type="match status" value="1"/>
</dbReference>
<dbReference type="InterPro" id="IPR023296">
    <property type="entry name" value="Glyco_hydro_beta-prop_sf"/>
</dbReference>
<evidence type="ECO:0000313" key="7">
    <source>
        <dbReference type="Proteomes" id="UP001216907"/>
    </source>
</evidence>
<feature type="signal peptide" evidence="4">
    <location>
        <begin position="1"/>
        <end position="23"/>
    </location>
</feature>
<feature type="domain" description="Glycosyl hydrolase family 32 N-terminal" evidence="5">
    <location>
        <begin position="208"/>
        <end position="469"/>
    </location>
</feature>
<dbReference type="RefSeq" id="WP_277864083.1">
    <property type="nucleotide sequence ID" value="NZ_JARRAG010000002.1"/>
</dbReference>
<keyword evidence="4" id="KW-0732">Signal</keyword>
<accession>A0ABT6FJY8</accession>
<organism evidence="6 7">
    <name type="scientific">Paludisphaera mucosa</name>
    <dbReference type="NCBI Taxonomy" id="3030827"/>
    <lineage>
        <taxon>Bacteria</taxon>
        <taxon>Pseudomonadati</taxon>
        <taxon>Planctomycetota</taxon>
        <taxon>Planctomycetia</taxon>
        <taxon>Isosphaerales</taxon>
        <taxon>Isosphaeraceae</taxon>
        <taxon>Paludisphaera</taxon>
    </lineage>
</organism>
<dbReference type="InterPro" id="IPR001362">
    <property type="entry name" value="Glyco_hydro_32"/>
</dbReference>
<evidence type="ECO:0000256" key="3">
    <source>
        <dbReference type="ARBA" id="ARBA00023295"/>
    </source>
</evidence>
<keyword evidence="7" id="KW-1185">Reference proteome</keyword>
<dbReference type="Gene3D" id="2.60.120.560">
    <property type="entry name" value="Exo-inulinase, domain 1"/>
    <property type="match status" value="1"/>
</dbReference>
<reference evidence="6 7" key="1">
    <citation type="submission" date="2023-03" db="EMBL/GenBank/DDBJ databases">
        <title>Paludisphaera mucosa sp. nov. a novel planctomycete from northern fen.</title>
        <authorList>
            <person name="Ivanova A."/>
        </authorList>
    </citation>
    <scope>NUCLEOTIDE SEQUENCE [LARGE SCALE GENOMIC DNA]</scope>
    <source>
        <strain evidence="6 7">Pla2</strain>
    </source>
</reference>
<dbReference type="CDD" id="cd18622">
    <property type="entry name" value="GH32_Inu-like"/>
    <property type="match status" value="1"/>
</dbReference>
<proteinExistence type="inferred from homology"/>
<feature type="chain" id="PRO_5047216735" evidence="4">
    <location>
        <begin position="24"/>
        <end position="620"/>
    </location>
</feature>
<evidence type="ECO:0000256" key="1">
    <source>
        <dbReference type="ARBA" id="ARBA00009902"/>
    </source>
</evidence>
<dbReference type="InterPro" id="IPR013320">
    <property type="entry name" value="ConA-like_dom_sf"/>
</dbReference>
<dbReference type="PANTHER" id="PTHR42800">
    <property type="entry name" value="EXOINULINASE INUD (AFU_ORTHOLOGUE AFUA_5G00480)"/>
    <property type="match status" value="1"/>
</dbReference>
<name>A0ABT6FJY8_9BACT</name>
<evidence type="ECO:0000256" key="2">
    <source>
        <dbReference type="ARBA" id="ARBA00022801"/>
    </source>
</evidence>
<dbReference type="SUPFAM" id="SSF49899">
    <property type="entry name" value="Concanavalin A-like lectins/glucanases"/>
    <property type="match status" value="1"/>
</dbReference>
<dbReference type="GO" id="GO:0016787">
    <property type="term" value="F:hydrolase activity"/>
    <property type="evidence" value="ECO:0007669"/>
    <property type="project" value="UniProtKB-KW"/>
</dbReference>
<dbReference type="SUPFAM" id="SSF75005">
    <property type="entry name" value="Arabinanase/levansucrase/invertase"/>
    <property type="match status" value="1"/>
</dbReference>
<dbReference type="EMBL" id="JARRAG010000002">
    <property type="protein sequence ID" value="MDG3007811.1"/>
    <property type="molecule type" value="Genomic_DNA"/>
</dbReference>
<comment type="caution">
    <text evidence="6">The sequence shown here is derived from an EMBL/GenBank/DDBJ whole genome shotgun (WGS) entry which is preliminary data.</text>
</comment>
<protein>
    <submittedName>
        <fullName evidence="6">Glycoside hydrolase family 32 protein</fullName>
    </submittedName>
</protein>
<keyword evidence="3" id="KW-0326">Glycosidase</keyword>
<gene>
    <name evidence="6" type="ORF">PZE19_28950</name>
</gene>
<dbReference type="SMART" id="SM00640">
    <property type="entry name" value="Glyco_32"/>
    <property type="match status" value="1"/>
</dbReference>
<evidence type="ECO:0000313" key="6">
    <source>
        <dbReference type="EMBL" id="MDG3007811.1"/>
    </source>
</evidence>